<evidence type="ECO:0000313" key="4">
    <source>
        <dbReference type="Proteomes" id="UP000316778"/>
    </source>
</evidence>
<dbReference type="Pfam" id="PF00534">
    <property type="entry name" value="Glycos_transf_1"/>
    <property type="match status" value="1"/>
</dbReference>
<dbReference type="Pfam" id="PF13477">
    <property type="entry name" value="Glyco_trans_4_2"/>
    <property type="match status" value="1"/>
</dbReference>
<sequence length="374" mass="41953">MEIKILMLAPLSSIHTIRWANALYDRGIKIILAGATTYDPTLYNEGIRIISLQLPASQTGRNAKAVGKLSYLSLVNKVKQLIKEEKIDIIHAHFASSYGLIGALVGFKPFVLSVWGSDVYDFPIKSLLHRYILKFNLSKATLVLSTSHVMADETRRYTQKGIDITPFGVDTNVFKPEYDQKADSKGFVIGIAKTLEEKYGVEYLLRGYAKFREVYANQNSDIQLKIAGEGILKESLVKLADELGIAGHTTFLGKLKHSDIVGFYNSLNIAVFPSILDSESFGVAVIEANACGIPVIVSDVAGFKEVVMHEKNGIIVERKNADAIYEAIERLYLDKTIREKMGNFGRELVKEKYEWNKNVEYVISIYNNILKYHE</sequence>
<dbReference type="PANTHER" id="PTHR45947:SF3">
    <property type="entry name" value="SULFOQUINOVOSYL TRANSFERASE SQD2"/>
    <property type="match status" value="1"/>
</dbReference>
<gene>
    <name evidence="3" type="ORF">LX66_1441</name>
</gene>
<dbReference type="InterPro" id="IPR001296">
    <property type="entry name" value="Glyco_trans_1"/>
</dbReference>
<accession>A0A562TEV2</accession>
<dbReference type="Proteomes" id="UP000316778">
    <property type="component" value="Unassembled WGS sequence"/>
</dbReference>
<dbReference type="PANTHER" id="PTHR45947">
    <property type="entry name" value="SULFOQUINOVOSYL TRANSFERASE SQD2"/>
    <property type="match status" value="1"/>
</dbReference>
<comment type="caution">
    <text evidence="3">The sequence shown here is derived from an EMBL/GenBank/DDBJ whole genome shotgun (WGS) entry which is preliminary data.</text>
</comment>
<protein>
    <submittedName>
        <fullName evidence="3">Glycosyltransferase involved in cell wall biosynthesis</fullName>
    </submittedName>
</protein>
<evidence type="ECO:0000313" key="3">
    <source>
        <dbReference type="EMBL" id="TWI92059.1"/>
    </source>
</evidence>
<evidence type="ECO:0000259" key="2">
    <source>
        <dbReference type="Pfam" id="PF13477"/>
    </source>
</evidence>
<dbReference type="SUPFAM" id="SSF53756">
    <property type="entry name" value="UDP-Glycosyltransferase/glycogen phosphorylase"/>
    <property type="match status" value="1"/>
</dbReference>
<feature type="domain" description="Glycosyl transferase family 1" evidence="1">
    <location>
        <begin position="181"/>
        <end position="347"/>
    </location>
</feature>
<dbReference type="Gene3D" id="3.40.50.2000">
    <property type="entry name" value="Glycogen Phosphorylase B"/>
    <property type="match status" value="2"/>
</dbReference>
<dbReference type="InterPro" id="IPR050194">
    <property type="entry name" value="Glycosyltransferase_grp1"/>
</dbReference>
<keyword evidence="4" id="KW-1185">Reference proteome</keyword>
<proteinExistence type="predicted"/>
<dbReference type="InterPro" id="IPR028098">
    <property type="entry name" value="Glyco_trans_4-like_N"/>
</dbReference>
<reference evidence="3 4" key="1">
    <citation type="journal article" date="2013" name="Stand. Genomic Sci.">
        <title>Genomic Encyclopedia of Type Strains, Phase I: The one thousand microbial genomes (KMG-I) project.</title>
        <authorList>
            <person name="Kyrpides N.C."/>
            <person name="Woyke T."/>
            <person name="Eisen J.A."/>
            <person name="Garrity G."/>
            <person name="Lilburn T.G."/>
            <person name="Beck B.J."/>
            <person name="Whitman W.B."/>
            <person name="Hugenholtz P."/>
            <person name="Klenk H.P."/>
        </authorList>
    </citation>
    <scope>NUCLEOTIDE SEQUENCE [LARGE SCALE GENOMIC DNA]</scope>
    <source>
        <strain evidence="3 4">DSM 13484</strain>
    </source>
</reference>
<dbReference type="RefSeq" id="WP_145711272.1">
    <property type="nucleotide sequence ID" value="NZ_BAAAFY010000001.1"/>
</dbReference>
<evidence type="ECO:0000259" key="1">
    <source>
        <dbReference type="Pfam" id="PF00534"/>
    </source>
</evidence>
<dbReference type="AlphaFoldDB" id="A0A562TEV2"/>
<organism evidence="3 4">
    <name type="scientific">Chitinophaga japonensis</name>
    <name type="common">Flexibacter japonensis</name>
    <dbReference type="NCBI Taxonomy" id="104662"/>
    <lineage>
        <taxon>Bacteria</taxon>
        <taxon>Pseudomonadati</taxon>
        <taxon>Bacteroidota</taxon>
        <taxon>Chitinophagia</taxon>
        <taxon>Chitinophagales</taxon>
        <taxon>Chitinophagaceae</taxon>
        <taxon>Chitinophaga</taxon>
    </lineage>
</organism>
<keyword evidence="3" id="KW-0808">Transferase</keyword>
<name>A0A562TEV2_CHIJA</name>
<dbReference type="GO" id="GO:0016757">
    <property type="term" value="F:glycosyltransferase activity"/>
    <property type="evidence" value="ECO:0007669"/>
    <property type="project" value="InterPro"/>
</dbReference>
<feature type="domain" description="Glycosyltransferase subfamily 4-like N-terminal" evidence="2">
    <location>
        <begin position="4"/>
        <end position="147"/>
    </location>
</feature>
<dbReference type="OrthoDB" id="7560678at2"/>
<dbReference type="EMBL" id="VLLG01000002">
    <property type="protein sequence ID" value="TWI92059.1"/>
    <property type="molecule type" value="Genomic_DNA"/>
</dbReference>